<keyword evidence="3" id="KW-1185">Reference proteome</keyword>
<protein>
    <submittedName>
        <fullName evidence="2">Glycosyl hydrolase</fullName>
    </submittedName>
</protein>
<dbReference type="RefSeq" id="WP_030284961.1">
    <property type="nucleotide sequence ID" value="NZ_JBEZVI010000015.1"/>
</dbReference>
<name>A0ABV2Z2E4_9ACTN</name>
<gene>
    <name evidence="2" type="ORF">AB0E61_19020</name>
</gene>
<dbReference type="EMBL" id="JBEZVI010000015">
    <property type="protein sequence ID" value="MEU3712170.1"/>
    <property type="molecule type" value="Genomic_DNA"/>
</dbReference>
<comment type="caution">
    <text evidence="2">The sequence shown here is derived from an EMBL/GenBank/DDBJ whole genome shotgun (WGS) entry which is preliminary data.</text>
</comment>
<evidence type="ECO:0000313" key="2">
    <source>
        <dbReference type="EMBL" id="MEU3712170.1"/>
    </source>
</evidence>
<feature type="region of interest" description="Disordered" evidence="1">
    <location>
        <begin position="221"/>
        <end position="254"/>
    </location>
</feature>
<organism evidence="2 3">
    <name type="scientific">Streptomyces catenulae</name>
    <dbReference type="NCBI Taxonomy" id="66875"/>
    <lineage>
        <taxon>Bacteria</taxon>
        <taxon>Bacillati</taxon>
        <taxon>Actinomycetota</taxon>
        <taxon>Actinomycetes</taxon>
        <taxon>Kitasatosporales</taxon>
        <taxon>Streptomycetaceae</taxon>
        <taxon>Streptomyces</taxon>
    </lineage>
</organism>
<dbReference type="GO" id="GO:0016787">
    <property type="term" value="F:hydrolase activity"/>
    <property type="evidence" value="ECO:0007669"/>
    <property type="project" value="UniProtKB-KW"/>
</dbReference>
<accession>A0ABV2Z2E4</accession>
<reference evidence="2 3" key="1">
    <citation type="submission" date="2024-06" db="EMBL/GenBank/DDBJ databases">
        <title>The Natural Products Discovery Center: Release of the First 8490 Sequenced Strains for Exploring Actinobacteria Biosynthetic Diversity.</title>
        <authorList>
            <person name="Kalkreuter E."/>
            <person name="Kautsar S.A."/>
            <person name="Yang D."/>
            <person name="Bader C.D."/>
            <person name="Teijaro C.N."/>
            <person name="Fluegel L."/>
            <person name="Davis C.M."/>
            <person name="Simpson J.R."/>
            <person name="Lauterbach L."/>
            <person name="Steele A.D."/>
            <person name="Gui C."/>
            <person name="Meng S."/>
            <person name="Li G."/>
            <person name="Viehrig K."/>
            <person name="Ye F."/>
            <person name="Su P."/>
            <person name="Kiefer A.F."/>
            <person name="Nichols A."/>
            <person name="Cepeda A.J."/>
            <person name="Yan W."/>
            <person name="Fan B."/>
            <person name="Jiang Y."/>
            <person name="Adhikari A."/>
            <person name="Zheng C.-J."/>
            <person name="Schuster L."/>
            <person name="Cowan T.M."/>
            <person name="Smanski M.J."/>
            <person name="Chevrette M.G."/>
            <person name="De Carvalho L.P.S."/>
            <person name="Shen B."/>
        </authorList>
    </citation>
    <scope>NUCLEOTIDE SEQUENCE [LARGE SCALE GENOMIC DNA]</scope>
    <source>
        <strain evidence="2 3">NPDC033039</strain>
    </source>
</reference>
<keyword evidence="2" id="KW-0378">Hydrolase</keyword>
<evidence type="ECO:0000313" key="3">
    <source>
        <dbReference type="Proteomes" id="UP001550853"/>
    </source>
</evidence>
<proteinExistence type="predicted"/>
<dbReference type="Proteomes" id="UP001550853">
    <property type="component" value="Unassembled WGS sequence"/>
</dbReference>
<evidence type="ECO:0000256" key="1">
    <source>
        <dbReference type="SAM" id="MobiDB-lite"/>
    </source>
</evidence>
<sequence>MSNDLDFNLDDFEPADAESEYAEQRFWAGDLTILAEHHTTPTGAHSFVLAHDGSATWGAPGAPQIQAIVVARDVNEKTFTVESAYHSSVPFAQNWLIERGCPPERAQVGGDFMKPADDLTARVEERIRASGDRYEVLDSSTSDFDPCETWTVTRDSSAAEAPIRVFLEEGDFDSHTYTLREGAFADEDAAGQWLDDRSGPLPQPPEYRGDAVALRTRAALTRSAGASATPQAGLDARNAPSAGTARRPGPGRSM</sequence>